<proteinExistence type="inferred from homology"/>
<accession>A0A9X4H219</accession>
<feature type="active site" description="Charge relay system" evidence="6">
    <location>
        <position position="67"/>
    </location>
</feature>
<evidence type="ECO:0000256" key="1">
    <source>
        <dbReference type="ARBA" id="ARBA00005061"/>
    </source>
</evidence>
<dbReference type="NCBIfam" id="TIGR03367">
    <property type="entry name" value="queuosine_QueD"/>
    <property type="match status" value="1"/>
</dbReference>
<dbReference type="RefSeq" id="WP_277443288.1">
    <property type="nucleotide sequence ID" value="NZ_JAKOAV010000009.1"/>
</dbReference>
<keyword evidence="5" id="KW-0671">Queuosine biosynthesis</keyword>
<dbReference type="Proteomes" id="UP001154312">
    <property type="component" value="Unassembled WGS sequence"/>
</dbReference>
<feature type="binding site" evidence="7">
    <location>
        <position position="29"/>
    </location>
    <ligand>
        <name>Zn(2+)</name>
        <dbReference type="ChEBI" id="CHEBI:29105"/>
    </ligand>
</feature>
<keyword evidence="5 7" id="KW-0479">Metal-binding</keyword>
<dbReference type="Pfam" id="PF01242">
    <property type="entry name" value="PTPS"/>
    <property type="match status" value="1"/>
</dbReference>
<evidence type="ECO:0000256" key="7">
    <source>
        <dbReference type="PIRSR" id="PIRSR006113-2"/>
    </source>
</evidence>
<evidence type="ECO:0000313" key="9">
    <source>
        <dbReference type="Proteomes" id="UP001154312"/>
    </source>
</evidence>
<feature type="binding site" evidence="7">
    <location>
        <position position="14"/>
    </location>
    <ligand>
        <name>Zn(2+)</name>
        <dbReference type="ChEBI" id="CHEBI:29105"/>
    </ligand>
</feature>
<dbReference type="EMBL" id="JAKOAV010000009">
    <property type="protein sequence ID" value="MDF9408011.1"/>
    <property type="molecule type" value="Genomic_DNA"/>
</dbReference>
<dbReference type="InterPro" id="IPR038418">
    <property type="entry name" value="6-PTP_synth/QueD_sf"/>
</dbReference>
<feature type="binding site" evidence="7">
    <location>
        <position position="27"/>
    </location>
    <ligand>
        <name>Zn(2+)</name>
        <dbReference type="ChEBI" id="CHEBI:29105"/>
    </ligand>
</feature>
<dbReference type="GO" id="GO:0046872">
    <property type="term" value="F:metal ion binding"/>
    <property type="evidence" value="ECO:0007669"/>
    <property type="project" value="UniProtKB-KW"/>
</dbReference>
<dbReference type="PANTHER" id="PTHR12589">
    <property type="entry name" value="PYRUVOYL TETRAHYDROBIOPTERIN SYNTHASE"/>
    <property type="match status" value="1"/>
</dbReference>
<comment type="cofactor">
    <cofactor evidence="5 7">
        <name>Zn(2+)</name>
        <dbReference type="ChEBI" id="CHEBI:29105"/>
    </cofactor>
    <text evidence="5 7">Binds 1 zinc ion per subunit.</text>
</comment>
<dbReference type="PIRSF" id="PIRSF006113">
    <property type="entry name" value="PTP_synth"/>
    <property type="match status" value="1"/>
</dbReference>
<comment type="pathway">
    <text evidence="1 5">Purine metabolism; 7-cyano-7-deazaguanine biosynthesis.</text>
</comment>
<comment type="catalytic activity">
    <reaction evidence="4 5">
        <text>7,8-dihydroneopterin 3'-triphosphate + H2O = 6-carboxy-5,6,7,8-tetrahydropterin + triphosphate + acetaldehyde + 2 H(+)</text>
        <dbReference type="Rhea" id="RHEA:27966"/>
        <dbReference type="ChEBI" id="CHEBI:15343"/>
        <dbReference type="ChEBI" id="CHEBI:15377"/>
        <dbReference type="ChEBI" id="CHEBI:15378"/>
        <dbReference type="ChEBI" id="CHEBI:18036"/>
        <dbReference type="ChEBI" id="CHEBI:58462"/>
        <dbReference type="ChEBI" id="CHEBI:61032"/>
        <dbReference type="EC" id="4.1.2.50"/>
    </reaction>
</comment>
<feature type="active site" description="Proton acceptor" evidence="6">
    <location>
        <position position="23"/>
    </location>
</feature>
<dbReference type="SUPFAM" id="SSF55620">
    <property type="entry name" value="Tetrahydrobiopterin biosynthesis enzymes-like"/>
    <property type="match status" value="1"/>
</dbReference>
<dbReference type="Gene3D" id="3.30.479.10">
    <property type="entry name" value="6-pyruvoyl tetrahydropterin synthase/QueD"/>
    <property type="match status" value="1"/>
</dbReference>
<evidence type="ECO:0000313" key="8">
    <source>
        <dbReference type="EMBL" id="MDF9408011.1"/>
    </source>
</evidence>
<comment type="similarity">
    <text evidence="2 5">Belongs to the PTPS family. QueD subfamily.</text>
</comment>
<reference evidence="8" key="1">
    <citation type="submission" date="2022-02" db="EMBL/GenBank/DDBJ databases">
        <authorList>
            <person name="Leng L."/>
        </authorList>
    </citation>
    <scope>NUCLEOTIDE SEQUENCE</scope>
    <source>
        <strain evidence="8">JI</strain>
    </source>
</reference>
<dbReference type="AlphaFoldDB" id="A0A9X4H219"/>
<dbReference type="PANTHER" id="PTHR12589:SF8">
    <property type="entry name" value="6-CARBOXY-5,6,7,8-TETRAHYDROPTERIN SYNTHASE"/>
    <property type="match status" value="1"/>
</dbReference>
<sequence>MYELAIRTRFAAAHCLLNYDGPCAQLHGHTWQVEVVFKGHKLDQKGMLVDFKELKSGVKEVIEELDHQNLNMLEPFKQNSGNNPTAENLARYIFRRLKTKFTDSLENAKIAVVRVGESPEASAAYCEEED</sequence>
<gene>
    <name evidence="8" type="primary">queD</name>
    <name evidence="8" type="ORF">L7E55_06500</name>
</gene>
<keyword evidence="5 8" id="KW-0456">Lyase</keyword>
<evidence type="ECO:0000256" key="5">
    <source>
        <dbReference type="PIRNR" id="PIRNR006113"/>
    </source>
</evidence>
<comment type="caution">
    <text evidence="8">The sequence shown here is derived from an EMBL/GenBank/DDBJ whole genome shotgun (WGS) entry which is preliminary data.</text>
</comment>
<dbReference type="InterPro" id="IPR007115">
    <property type="entry name" value="6-PTP_synth/QueD"/>
</dbReference>
<keyword evidence="9" id="KW-1185">Reference proteome</keyword>
<evidence type="ECO:0000256" key="3">
    <source>
        <dbReference type="ARBA" id="ARBA00018141"/>
    </source>
</evidence>
<name>A0A9X4H219_9FIRM</name>
<protein>
    <recommendedName>
        <fullName evidence="3 5">6-carboxy-5,6,7,8-tetrahydropterin synthase</fullName>
        <ecNumber evidence="5">4.-.-.-</ecNumber>
    </recommendedName>
</protein>
<evidence type="ECO:0000256" key="4">
    <source>
        <dbReference type="ARBA" id="ARBA00048807"/>
    </source>
</evidence>
<evidence type="ECO:0000256" key="2">
    <source>
        <dbReference type="ARBA" id="ARBA00008900"/>
    </source>
</evidence>
<organism evidence="8 9">
    <name type="scientific">Pelotomaculum isophthalicicum JI</name>
    <dbReference type="NCBI Taxonomy" id="947010"/>
    <lineage>
        <taxon>Bacteria</taxon>
        <taxon>Bacillati</taxon>
        <taxon>Bacillota</taxon>
        <taxon>Clostridia</taxon>
        <taxon>Eubacteriales</taxon>
        <taxon>Desulfotomaculaceae</taxon>
        <taxon>Pelotomaculum</taxon>
    </lineage>
</organism>
<dbReference type="GO" id="GO:0008616">
    <property type="term" value="P:tRNA queuosine(34) biosynthetic process"/>
    <property type="evidence" value="ECO:0007669"/>
    <property type="project" value="UniProtKB-KW"/>
</dbReference>
<keyword evidence="5 7" id="KW-0862">Zinc</keyword>
<dbReference type="EC" id="4.-.-.-" evidence="5"/>
<dbReference type="GO" id="GO:0070497">
    <property type="term" value="F:6-carboxytetrahydropterin synthase activity"/>
    <property type="evidence" value="ECO:0007669"/>
    <property type="project" value="UniProtKB-EC"/>
</dbReference>
<feature type="active site" description="Charge relay system" evidence="6">
    <location>
        <position position="117"/>
    </location>
</feature>
<evidence type="ECO:0000256" key="6">
    <source>
        <dbReference type="PIRSR" id="PIRSR006113-1"/>
    </source>
</evidence>